<dbReference type="PANTHER" id="PTHR30146:SF149">
    <property type="entry name" value="HTH-TYPE TRANSCRIPTIONAL REGULATOR EBGR"/>
    <property type="match status" value="1"/>
</dbReference>
<feature type="domain" description="HTH lacI-type" evidence="4">
    <location>
        <begin position="2"/>
        <end position="55"/>
    </location>
</feature>
<keyword evidence="1" id="KW-0805">Transcription regulation</keyword>
<dbReference type="PROSITE" id="PS50932">
    <property type="entry name" value="HTH_LACI_2"/>
    <property type="match status" value="1"/>
</dbReference>
<evidence type="ECO:0000256" key="2">
    <source>
        <dbReference type="ARBA" id="ARBA00023125"/>
    </source>
</evidence>
<keyword evidence="6" id="KW-1185">Reference proteome</keyword>
<name>A0A1H6TE81_9FIRM</name>
<dbReference type="GO" id="GO:0003700">
    <property type="term" value="F:DNA-binding transcription factor activity"/>
    <property type="evidence" value="ECO:0007669"/>
    <property type="project" value="TreeGrafter"/>
</dbReference>
<dbReference type="eggNOG" id="COG1609">
    <property type="taxonomic scope" value="Bacteria"/>
</dbReference>
<reference evidence="6" key="1">
    <citation type="submission" date="2016-10" db="EMBL/GenBank/DDBJ databases">
        <authorList>
            <person name="Varghese N."/>
        </authorList>
    </citation>
    <scope>NUCLEOTIDE SEQUENCE [LARGE SCALE GENOMIC DNA]</scope>
    <source>
        <strain evidence="6">DSM 20406</strain>
    </source>
</reference>
<organism evidence="5 6">
    <name type="scientific">Sharpea azabuensis</name>
    <dbReference type="NCBI Taxonomy" id="322505"/>
    <lineage>
        <taxon>Bacteria</taxon>
        <taxon>Bacillati</taxon>
        <taxon>Bacillota</taxon>
        <taxon>Erysipelotrichia</taxon>
        <taxon>Erysipelotrichales</taxon>
        <taxon>Coprobacillaceae</taxon>
        <taxon>Sharpea</taxon>
    </lineage>
</organism>
<dbReference type="STRING" id="322505.SAMN04487836_1227"/>
<dbReference type="InterPro" id="IPR028082">
    <property type="entry name" value="Peripla_BP_I"/>
</dbReference>
<dbReference type="PANTHER" id="PTHR30146">
    <property type="entry name" value="LACI-RELATED TRANSCRIPTIONAL REPRESSOR"/>
    <property type="match status" value="1"/>
</dbReference>
<protein>
    <submittedName>
        <fullName evidence="5">Transcriptional regulator, LacI family</fullName>
    </submittedName>
</protein>
<evidence type="ECO:0000256" key="1">
    <source>
        <dbReference type="ARBA" id="ARBA00023015"/>
    </source>
</evidence>
<dbReference type="SUPFAM" id="SSF53822">
    <property type="entry name" value="Periplasmic binding protein-like I"/>
    <property type="match status" value="1"/>
</dbReference>
<dbReference type="Proteomes" id="UP000183028">
    <property type="component" value="Unassembled WGS sequence"/>
</dbReference>
<evidence type="ECO:0000313" key="5">
    <source>
        <dbReference type="EMBL" id="SEI78423.1"/>
    </source>
</evidence>
<dbReference type="InterPro" id="IPR046335">
    <property type="entry name" value="LacI/GalR-like_sensor"/>
</dbReference>
<dbReference type="Gene3D" id="1.10.260.40">
    <property type="entry name" value="lambda repressor-like DNA-binding domains"/>
    <property type="match status" value="1"/>
</dbReference>
<evidence type="ECO:0000259" key="4">
    <source>
        <dbReference type="PROSITE" id="PS50932"/>
    </source>
</evidence>
<dbReference type="AlphaFoldDB" id="A0A1H6TE81"/>
<dbReference type="Gene3D" id="3.40.50.2300">
    <property type="match status" value="2"/>
</dbReference>
<dbReference type="InterPro" id="IPR010982">
    <property type="entry name" value="Lambda_DNA-bd_dom_sf"/>
</dbReference>
<sequence>MATLKDVANKAGVSTATVSRLLNNDPALILPDETKNKIYTAVKELGYVKRKKAKKADITVGIVQWYSLEQESNDPFYLMIRTGVERYCTANDINMIRIFKTDGDYLTKLNRVDGIICIGKFSYEEMEALHIINPKIVFIDMNIDLIAYNTINLDFFHAIKEVVNYLYVLNNKKVGFLGGIEKLGDGSIYPDQRLDYFKHFCKLRGLECADYIKQGEYSREAGYSMMIDMIHDNKLPDAIFCASDPIAIGAMRALKENNIRVPEDISVVGFDDIDDASYTNPPLTTVHAPSLEMGETGANLIHYMIINNITFPRRTTLPCTLLERESCIKRQKK</sequence>
<evidence type="ECO:0000256" key="3">
    <source>
        <dbReference type="ARBA" id="ARBA00023163"/>
    </source>
</evidence>
<dbReference type="Pfam" id="PF13377">
    <property type="entry name" value="Peripla_BP_3"/>
    <property type="match status" value="1"/>
</dbReference>
<dbReference type="SUPFAM" id="SSF47413">
    <property type="entry name" value="lambda repressor-like DNA-binding domains"/>
    <property type="match status" value="1"/>
</dbReference>
<accession>A0A1H6TE81</accession>
<dbReference type="InterPro" id="IPR000843">
    <property type="entry name" value="HTH_LacI"/>
</dbReference>
<gene>
    <name evidence="5" type="ORF">SAMN04487834_10243</name>
</gene>
<dbReference type="PROSITE" id="PS00356">
    <property type="entry name" value="HTH_LACI_1"/>
    <property type="match status" value="1"/>
</dbReference>
<dbReference type="RefSeq" id="WP_033163123.1">
    <property type="nucleotide sequence ID" value="NZ_CADABK010000096.1"/>
</dbReference>
<dbReference type="OrthoDB" id="43195at2"/>
<proteinExistence type="predicted"/>
<dbReference type="CDD" id="cd01544">
    <property type="entry name" value="PBP1_GalR"/>
    <property type="match status" value="1"/>
</dbReference>
<dbReference type="GO" id="GO:0000976">
    <property type="term" value="F:transcription cis-regulatory region binding"/>
    <property type="evidence" value="ECO:0007669"/>
    <property type="project" value="TreeGrafter"/>
</dbReference>
<dbReference type="CDD" id="cd01392">
    <property type="entry name" value="HTH_LacI"/>
    <property type="match status" value="1"/>
</dbReference>
<dbReference type="Pfam" id="PF00356">
    <property type="entry name" value="LacI"/>
    <property type="match status" value="1"/>
</dbReference>
<dbReference type="EMBL" id="FNYK01000024">
    <property type="protein sequence ID" value="SEI78423.1"/>
    <property type="molecule type" value="Genomic_DNA"/>
</dbReference>
<keyword evidence="2" id="KW-0238">DNA-binding</keyword>
<dbReference type="GeneID" id="54120516"/>
<dbReference type="PRINTS" id="PR00036">
    <property type="entry name" value="HTHLACI"/>
</dbReference>
<keyword evidence="3" id="KW-0804">Transcription</keyword>
<evidence type="ECO:0000313" key="6">
    <source>
        <dbReference type="Proteomes" id="UP000183028"/>
    </source>
</evidence>
<dbReference type="SMART" id="SM00354">
    <property type="entry name" value="HTH_LACI"/>
    <property type="match status" value="1"/>
</dbReference>